<protein>
    <submittedName>
        <fullName evidence="1">Uncharacterized protein</fullName>
    </submittedName>
</protein>
<sequence>MSAHAIVAEIRSDLRTYRRQRRHGDQAVEHETKDTFCADLDRKLASLMRAIGVPEALTFAPGSRSIGGRRVVVIEKARPGRRAAPDLKRQSFR</sequence>
<evidence type="ECO:0000313" key="1">
    <source>
        <dbReference type="EMBL" id="GEP09839.1"/>
    </source>
</evidence>
<accession>A0A512JIQ5</accession>
<name>A0A512JIQ5_9HYPH</name>
<evidence type="ECO:0000313" key="2">
    <source>
        <dbReference type="Proteomes" id="UP000321750"/>
    </source>
</evidence>
<proteinExistence type="predicted"/>
<keyword evidence="2" id="KW-1185">Reference proteome</keyword>
<dbReference type="RefSeq" id="WP_147046138.1">
    <property type="nucleotide sequence ID" value="NZ_BJZV01000007.1"/>
</dbReference>
<gene>
    <name evidence="1" type="ORF">MGN01_16840</name>
</gene>
<dbReference type="EMBL" id="BJZV01000007">
    <property type="protein sequence ID" value="GEP09839.1"/>
    <property type="molecule type" value="Genomic_DNA"/>
</dbReference>
<organism evidence="1 2">
    <name type="scientific">Methylobacterium gnaphalii</name>
    <dbReference type="NCBI Taxonomy" id="1010610"/>
    <lineage>
        <taxon>Bacteria</taxon>
        <taxon>Pseudomonadati</taxon>
        <taxon>Pseudomonadota</taxon>
        <taxon>Alphaproteobacteria</taxon>
        <taxon>Hyphomicrobiales</taxon>
        <taxon>Methylobacteriaceae</taxon>
        <taxon>Methylobacterium</taxon>
    </lineage>
</organism>
<reference evidence="1 2" key="1">
    <citation type="submission" date="2019-07" db="EMBL/GenBank/DDBJ databases">
        <title>Whole genome shotgun sequence of Methylobacterium gnaphalii NBRC 107716.</title>
        <authorList>
            <person name="Hosoyama A."/>
            <person name="Uohara A."/>
            <person name="Ohji S."/>
            <person name="Ichikawa N."/>
        </authorList>
    </citation>
    <scope>NUCLEOTIDE SEQUENCE [LARGE SCALE GENOMIC DNA]</scope>
    <source>
        <strain evidence="1 2">NBRC 107716</strain>
    </source>
</reference>
<dbReference type="OrthoDB" id="7997909at2"/>
<dbReference type="AlphaFoldDB" id="A0A512JIQ5"/>
<comment type="caution">
    <text evidence="1">The sequence shown here is derived from an EMBL/GenBank/DDBJ whole genome shotgun (WGS) entry which is preliminary data.</text>
</comment>
<dbReference type="Proteomes" id="UP000321750">
    <property type="component" value="Unassembled WGS sequence"/>
</dbReference>